<gene>
    <name evidence="2" type="ORF">MATL_G00257940</name>
</gene>
<evidence type="ECO:0000313" key="2">
    <source>
        <dbReference type="EMBL" id="KAG7455547.1"/>
    </source>
</evidence>
<accession>A0A9D3PCT6</accession>
<sequence length="299" mass="33830">MHAKAHDLKCEIKWGGGNQVGAGSTSGEEVEQVNSFLSRLAITTKFMSKPARTNMLTLQCMAWNKTKEDNMCSMLCKRFHKTHANLAKGRESLKVLQSELLLDETQTSGFMMSRTGLRVDQGKTDTSKRRKTFRRRIREAKTKLPALLNEDDAMVEAADRVGSVDVFKDNHGFPWQLPCDGTVGILTKKRIFDKVMAVRRLEEEEVILLKEMRQHWKSLRQRELTLQNAIVEEGPDSGLRCILSRKLNTLQMQLKGVREAYLQIFQTPGTHAEPLIELDDDDGGKCESSSESSSDDENV</sequence>
<organism evidence="2 3">
    <name type="scientific">Megalops atlanticus</name>
    <name type="common">Tarpon</name>
    <name type="synonym">Clupea gigantea</name>
    <dbReference type="NCBI Taxonomy" id="7932"/>
    <lineage>
        <taxon>Eukaryota</taxon>
        <taxon>Metazoa</taxon>
        <taxon>Chordata</taxon>
        <taxon>Craniata</taxon>
        <taxon>Vertebrata</taxon>
        <taxon>Euteleostomi</taxon>
        <taxon>Actinopterygii</taxon>
        <taxon>Neopterygii</taxon>
        <taxon>Teleostei</taxon>
        <taxon>Elopiformes</taxon>
        <taxon>Megalopidae</taxon>
        <taxon>Megalops</taxon>
    </lineage>
</organism>
<dbReference type="InterPro" id="IPR040521">
    <property type="entry name" value="KDZ"/>
</dbReference>
<dbReference type="Pfam" id="PF18758">
    <property type="entry name" value="KDZ"/>
    <property type="match status" value="1"/>
</dbReference>
<proteinExistence type="predicted"/>
<dbReference type="EMBL" id="JAFDVH010000024">
    <property type="protein sequence ID" value="KAG7455547.1"/>
    <property type="molecule type" value="Genomic_DNA"/>
</dbReference>
<dbReference type="OrthoDB" id="8942143at2759"/>
<dbReference type="AlphaFoldDB" id="A0A9D3PCT6"/>
<dbReference type="PANTHER" id="PTHR33104">
    <property type="entry name" value="SI:DKEY-29D5.2"/>
    <property type="match status" value="1"/>
</dbReference>
<evidence type="ECO:0000313" key="3">
    <source>
        <dbReference type="Proteomes" id="UP001046870"/>
    </source>
</evidence>
<name>A0A9D3PCT6_MEGAT</name>
<comment type="caution">
    <text evidence="2">The sequence shown here is derived from an EMBL/GenBank/DDBJ whole genome shotgun (WGS) entry which is preliminary data.</text>
</comment>
<evidence type="ECO:0000256" key="1">
    <source>
        <dbReference type="SAM" id="MobiDB-lite"/>
    </source>
</evidence>
<keyword evidence="3" id="KW-1185">Reference proteome</keyword>
<feature type="region of interest" description="Disordered" evidence="1">
    <location>
        <begin position="273"/>
        <end position="299"/>
    </location>
</feature>
<reference evidence="2" key="1">
    <citation type="submission" date="2021-01" db="EMBL/GenBank/DDBJ databases">
        <authorList>
            <person name="Zahm M."/>
            <person name="Roques C."/>
            <person name="Cabau C."/>
            <person name="Klopp C."/>
            <person name="Donnadieu C."/>
            <person name="Jouanno E."/>
            <person name="Lampietro C."/>
            <person name="Louis A."/>
            <person name="Herpin A."/>
            <person name="Echchiki A."/>
            <person name="Berthelot C."/>
            <person name="Parey E."/>
            <person name="Roest-Crollius H."/>
            <person name="Braasch I."/>
            <person name="Postlethwait J."/>
            <person name="Bobe J."/>
            <person name="Montfort J."/>
            <person name="Bouchez O."/>
            <person name="Begum T."/>
            <person name="Mejri S."/>
            <person name="Adams A."/>
            <person name="Chen W.-J."/>
            <person name="Guiguen Y."/>
        </authorList>
    </citation>
    <scope>NUCLEOTIDE SEQUENCE</scope>
    <source>
        <strain evidence="2">YG-15Mar2019-1</strain>
        <tissue evidence="2">Brain</tissue>
    </source>
</reference>
<dbReference type="Proteomes" id="UP001046870">
    <property type="component" value="Chromosome 24"/>
</dbReference>
<protein>
    <submittedName>
        <fullName evidence="2">Uncharacterized protein</fullName>
    </submittedName>
</protein>
<dbReference type="PANTHER" id="PTHR33104:SF2">
    <property type="entry name" value="CXC3 LIKE CYSTEINE CLUSTER DOMAIN-CONTAINING PROTEIN"/>
    <property type="match status" value="1"/>
</dbReference>